<evidence type="ECO:0000313" key="2">
    <source>
        <dbReference type="Proteomes" id="UP001596052"/>
    </source>
</evidence>
<dbReference type="Gene3D" id="3.40.630.40">
    <property type="entry name" value="Zn-dependent exopeptidases"/>
    <property type="match status" value="1"/>
</dbReference>
<dbReference type="SUPFAM" id="SSF53187">
    <property type="entry name" value="Zn-dependent exopeptidases"/>
    <property type="match status" value="1"/>
</dbReference>
<organism evidence="1 2">
    <name type="scientific">Prosthecobacter fluviatilis</name>
    <dbReference type="NCBI Taxonomy" id="445931"/>
    <lineage>
        <taxon>Bacteria</taxon>
        <taxon>Pseudomonadati</taxon>
        <taxon>Verrucomicrobiota</taxon>
        <taxon>Verrucomicrobiia</taxon>
        <taxon>Verrucomicrobiales</taxon>
        <taxon>Verrucomicrobiaceae</taxon>
        <taxon>Prosthecobacter</taxon>
    </lineage>
</organism>
<gene>
    <name evidence="1" type="ORF">ACFQDI_09620</name>
</gene>
<comment type="caution">
    <text evidence="1">The sequence shown here is derived from an EMBL/GenBank/DDBJ whole genome shotgun (WGS) entry which is preliminary data.</text>
</comment>
<evidence type="ECO:0000313" key="1">
    <source>
        <dbReference type="EMBL" id="MFC5455111.1"/>
    </source>
</evidence>
<sequence>MRILFFLFVSAGVLQAQTAELETYIEVRPGTLPIILTVPHGGSLKPANVLARRYGVTGTDSNTIPLAEMIIEELATRYGGKPHAIISRLHRTKLDPNRELEEAAQGDPISIAAWHRFHDSAQKACDSVMKKSGMGLLLDIHGHRHLDQRIELGYLIQGDQLKHSDAELNADAALIASSCIRDLDKRSPQSFAELVRGPQSLGGLLESQGFRCLPSPSKTSPAFMAGYFSGVYDVSAHGSRKGGTVSAIQVECPWNNVRDTPEHQRRFAVALAESLGVYFEVHFGRKLR</sequence>
<name>A0ABW0KQ90_9BACT</name>
<dbReference type="EMBL" id="JBHSMQ010000003">
    <property type="protein sequence ID" value="MFC5455111.1"/>
    <property type="molecule type" value="Genomic_DNA"/>
</dbReference>
<dbReference type="Proteomes" id="UP001596052">
    <property type="component" value="Unassembled WGS sequence"/>
</dbReference>
<keyword evidence="2" id="KW-1185">Reference proteome</keyword>
<protein>
    <recommendedName>
        <fullName evidence="3">N-formylglutamate amidohydrolase</fullName>
    </recommendedName>
</protein>
<reference evidence="2" key="1">
    <citation type="journal article" date="2019" name="Int. J. Syst. Evol. Microbiol.">
        <title>The Global Catalogue of Microorganisms (GCM) 10K type strain sequencing project: providing services to taxonomists for standard genome sequencing and annotation.</title>
        <authorList>
            <consortium name="The Broad Institute Genomics Platform"/>
            <consortium name="The Broad Institute Genome Sequencing Center for Infectious Disease"/>
            <person name="Wu L."/>
            <person name="Ma J."/>
        </authorList>
    </citation>
    <scope>NUCLEOTIDE SEQUENCE [LARGE SCALE GENOMIC DNA]</scope>
    <source>
        <strain evidence="2">CGMCC 4.1469</strain>
    </source>
</reference>
<proteinExistence type="predicted"/>
<evidence type="ECO:0008006" key="3">
    <source>
        <dbReference type="Google" id="ProtNLM"/>
    </source>
</evidence>
<accession>A0ABW0KQ90</accession>
<dbReference type="RefSeq" id="WP_377165870.1">
    <property type="nucleotide sequence ID" value="NZ_JBHSMQ010000003.1"/>
</dbReference>